<evidence type="ECO:0000313" key="2">
    <source>
        <dbReference type="EMBL" id="TMQ50152.1"/>
    </source>
</evidence>
<feature type="transmembrane region" description="Helical" evidence="1">
    <location>
        <begin position="114"/>
        <end position="134"/>
    </location>
</feature>
<dbReference type="Proteomes" id="UP000320184">
    <property type="component" value="Unassembled WGS sequence"/>
</dbReference>
<name>A0A538SFJ6_UNCEI</name>
<proteinExistence type="predicted"/>
<organism evidence="2 3">
    <name type="scientific">Eiseniibacteriota bacterium</name>
    <dbReference type="NCBI Taxonomy" id="2212470"/>
    <lineage>
        <taxon>Bacteria</taxon>
        <taxon>Candidatus Eiseniibacteriota</taxon>
    </lineage>
</organism>
<sequence>MIRALGNWIDKLLKGPPVRYRGVMGVFYYVDEVTAALDALKQGGHRDLSVFSPVPHHQIEKALEQGPSLVRWVTFTGGVLGLTGGLSLCIYSVYSWPLVVAGKELVSLPPFIVIGYESMILLAALSNLIGMLALGRLPRVKSKAPYDPRFTEDRIGVWVPCDGEAAIRVREMMRGHGAEEVHLHA</sequence>
<dbReference type="Pfam" id="PF11821">
    <property type="entry name" value="ActD"/>
    <property type="match status" value="1"/>
</dbReference>
<dbReference type="PANTHER" id="PTHR40394:SF2">
    <property type="entry name" value="QUINOL:CYTOCHROME C OXIDOREDUCTASE MEMBRANE PROTEIN"/>
    <property type="match status" value="1"/>
</dbReference>
<keyword evidence="1" id="KW-1133">Transmembrane helix</keyword>
<keyword evidence="1" id="KW-0472">Membrane</keyword>
<protein>
    <submittedName>
        <fullName evidence="2">DUF3341 domain-containing protein</fullName>
    </submittedName>
</protein>
<evidence type="ECO:0000256" key="1">
    <source>
        <dbReference type="SAM" id="Phobius"/>
    </source>
</evidence>
<dbReference type="InterPro" id="IPR021776">
    <property type="entry name" value="ActD"/>
</dbReference>
<reference evidence="2 3" key="1">
    <citation type="journal article" date="2019" name="Nat. Microbiol.">
        <title>Mediterranean grassland soil C-N compound turnover is dependent on rainfall and depth, and is mediated by genomically divergent microorganisms.</title>
        <authorList>
            <person name="Diamond S."/>
            <person name="Andeer P.F."/>
            <person name="Li Z."/>
            <person name="Crits-Christoph A."/>
            <person name="Burstein D."/>
            <person name="Anantharaman K."/>
            <person name="Lane K.R."/>
            <person name="Thomas B.C."/>
            <person name="Pan C."/>
            <person name="Northen T.R."/>
            <person name="Banfield J.F."/>
        </authorList>
    </citation>
    <scope>NUCLEOTIDE SEQUENCE [LARGE SCALE GENOMIC DNA]</scope>
    <source>
        <strain evidence="2">WS_3</strain>
    </source>
</reference>
<gene>
    <name evidence="2" type="ORF">E6K73_08405</name>
</gene>
<dbReference type="PANTHER" id="PTHR40394">
    <property type="entry name" value="LIPOPROTEIN-RELATED"/>
    <property type="match status" value="1"/>
</dbReference>
<comment type="caution">
    <text evidence="2">The sequence shown here is derived from an EMBL/GenBank/DDBJ whole genome shotgun (WGS) entry which is preliminary data.</text>
</comment>
<accession>A0A538SFJ6</accession>
<dbReference type="EMBL" id="VBOT01000105">
    <property type="protein sequence ID" value="TMQ50152.1"/>
    <property type="molecule type" value="Genomic_DNA"/>
</dbReference>
<dbReference type="AlphaFoldDB" id="A0A538SFJ6"/>
<feature type="transmembrane region" description="Helical" evidence="1">
    <location>
        <begin position="69"/>
        <end position="94"/>
    </location>
</feature>
<evidence type="ECO:0000313" key="3">
    <source>
        <dbReference type="Proteomes" id="UP000320184"/>
    </source>
</evidence>
<keyword evidence="1" id="KW-0812">Transmembrane</keyword>